<dbReference type="PRINTS" id="PR00685">
    <property type="entry name" value="TIFACTORIIB"/>
</dbReference>
<dbReference type="EMBL" id="MN740613">
    <property type="protein sequence ID" value="QHU35867.1"/>
    <property type="molecule type" value="Genomic_DNA"/>
</dbReference>
<dbReference type="CDD" id="cd00043">
    <property type="entry name" value="CYCLIN_SF"/>
    <property type="match status" value="2"/>
</dbReference>
<evidence type="ECO:0000259" key="4">
    <source>
        <dbReference type="PROSITE" id="PS51134"/>
    </source>
</evidence>
<keyword evidence="3" id="KW-0804">Transcription</keyword>
<dbReference type="SUPFAM" id="SSF47954">
    <property type="entry name" value="Cyclin-like"/>
    <property type="match status" value="2"/>
</dbReference>
<evidence type="ECO:0000256" key="1">
    <source>
        <dbReference type="ARBA" id="ARBA00022737"/>
    </source>
</evidence>
<dbReference type="GO" id="GO:0005634">
    <property type="term" value="C:nucleus"/>
    <property type="evidence" value="ECO:0007669"/>
    <property type="project" value="TreeGrafter"/>
</dbReference>
<evidence type="ECO:0000256" key="2">
    <source>
        <dbReference type="ARBA" id="ARBA00023015"/>
    </source>
</evidence>
<keyword evidence="1" id="KW-0677">Repeat</keyword>
<dbReference type="InterPro" id="IPR000812">
    <property type="entry name" value="TFIIB"/>
</dbReference>
<reference evidence="5" key="1">
    <citation type="journal article" date="2020" name="Nature">
        <title>Giant virus diversity and host interactions through global metagenomics.</title>
        <authorList>
            <person name="Schulz F."/>
            <person name="Roux S."/>
            <person name="Paez-Espino D."/>
            <person name="Jungbluth S."/>
            <person name="Walsh D.A."/>
            <person name="Denef V.J."/>
            <person name="McMahon K.D."/>
            <person name="Konstantinidis K.T."/>
            <person name="Eloe-Fadrosh E.A."/>
            <person name="Kyrpides N.C."/>
            <person name="Woyke T."/>
        </authorList>
    </citation>
    <scope>NUCLEOTIDE SEQUENCE</scope>
    <source>
        <strain evidence="5">GVMAG-S-1035085-51</strain>
    </source>
</reference>
<evidence type="ECO:0000313" key="5">
    <source>
        <dbReference type="EMBL" id="QHU35867.1"/>
    </source>
</evidence>
<dbReference type="InterPro" id="IPR013150">
    <property type="entry name" value="TFIIB_cyclin"/>
</dbReference>
<dbReference type="Pfam" id="PF00382">
    <property type="entry name" value="TFIIB"/>
    <property type="match status" value="1"/>
</dbReference>
<evidence type="ECO:0000256" key="3">
    <source>
        <dbReference type="ARBA" id="ARBA00023163"/>
    </source>
</evidence>
<keyword evidence="2" id="KW-0805">Transcription regulation</keyword>
<dbReference type="GO" id="GO:0017025">
    <property type="term" value="F:TBP-class protein binding"/>
    <property type="evidence" value="ECO:0007669"/>
    <property type="project" value="InterPro"/>
</dbReference>
<proteinExistence type="predicted"/>
<dbReference type="GO" id="GO:0097550">
    <property type="term" value="C:transcription preinitiation complex"/>
    <property type="evidence" value="ECO:0007669"/>
    <property type="project" value="TreeGrafter"/>
</dbReference>
<accession>A0A6C0LYX3</accession>
<dbReference type="PANTHER" id="PTHR11618:SF13">
    <property type="entry name" value="TRANSCRIPTION INITIATION FACTOR IIB"/>
    <property type="match status" value="1"/>
</dbReference>
<dbReference type="AlphaFoldDB" id="A0A6C0LYX3"/>
<dbReference type="InterPro" id="IPR036915">
    <property type="entry name" value="Cyclin-like_sf"/>
</dbReference>
<protein>
    <recommendedName>
        <fullName evidence="4">TFIIB-type domain-containing protein</fullName>
    </recommendedName>
</protein>
<organism evidence="5">
    <name type="scientific">viral metagenome</name>
    <dbReference type="NCBI Taxonomy" id="1070528"/>
    <lineage>
        <taxon>unclassified sequences</taxon>
        <taxon>metagenomes</taxon>
        <taxon>organismal metagenomes</taxon>
    </lineage>
</organism>
<dbReference type="GO" id="GO:0070897">
    <property type="term" value="P:transcription preinitiation complex assembly"/>
    <property type="evidence" value="ECO:0007669"/>
    <property type="project" value="InterPro"/>
</dbReference>
<feature type="domain" description="TFIIB-type" evidence="4">
    <location>
        <begin position="36"/>
        <end position="67"/>
    </location>
</feature>
<sequence length="383" mass="43121">MSNDSDVLTAWEILTELQKEDNEKNEVQGPVKTKSTVFICVGCKSSNMIDDYSSGYKVCGDCGEISDNIYDRGPEWSQFDEGKGCGSMRCGGPTNPYLPIASLGTTIMACATSKIKKLHNWGQMPYDERALKEVLDMIEDVCKKNNVVKAVSDCAQVLFAKLYKIKHPDGKNKGKKIIFRGKNRLSIIAICIYYGAVIQKQTHTTKTIAKYFNLKESKLSDGRKDFLEYMKNDNIIKNIIPPDPTYFIKNFCNKKLPKEYIPIAVELADNVTKLDLASNHQPNSIAAACIYLLVKHCNITFSKKDIISHFGISEPTLNKTVNKLEKWDKVLFDSAIADKLAVIFNKTEDTDNDINLQLAQLNINVITKEPKVKRPKSRKQIDV</sequence>
<dbReference type="PROSITE" id="PS51134">
    <property type="entry name" value="ZF_TFIIB"/>
    <property type="match status" value="1"/>
</dbReference>
<dbReference type="SUPFAM" id="SSF57783">
    <property type="entry name" value="Zinc beta-ribbon"/>
    <property type="match status" value="1"/>
</dbReference>
<name>A0A6C0LYX3_9ZZZZ</name>
<dbReference type="Pfam" id="PF08271">
    <property type="entry name" value="Zn_Ribbon_TF"/>
    <property type="match status" value="1"/>
</dbReference>
<dbReference type="PANTHER" id="PTHR11618">
    <property type="entry name" value="TRANSCRIPTION INITIATION FACTOR IIB-RELATED"/>
    <property type="match status" value="1"/>
</dbReference>
<dbReference type="Gene3D" id="1.10.472.10">
    <property type="entry name" value="Cyclin-like"/>
    <property type="match status" value="1"/>
</dbReference>
<dbReference type="InterPro" id="IPR013137">
    <property type="entry name" value="Znf_TFIIB"/>
</dbReference>
<dbReference type="Gene3D" id="1.10.472.170">
    <property type="match status" value="1"/>
</dbReference>